<organism evidence="9 10">
    <name type="scientific">Kocuria tytonis</name>
    <dbReference type="NCBI Taxonomy" id="2054280"/>
    <lineage>
        <taxon>Bacteria</taxon>
        <taxon>Bacillati</taxon>
        <taxon>Actinomycetota</taxon>
        <taxon>Actinomycetes</taxon>
        <taxon>Micrococcales</taxon>
        <taxon>Micrococcaceae</taxon>
        <taxon>Kocuria</taxon>
    </lineage>
</organism>
<evidence type="ECO:0000256" key="7">
    <source>
        <dbReference type="SAM" id="Phobius"/>
    </source>
</evidence>
<dbReference type="EMBL" id="PNJG02000002">
    <property type="protein sequence ID" value="RKQ34998.1"/>
    <property type="molecule type" value="Genomic_DNA"/>
</dbReference>
<evidence type="ECO:0000259" key="8">
    <source>
        <dbReference type="Pfam" id="PF02656"/>
    </source>
</evidence>
<evidence type="ECO:0000256" key="1">
    <source>
        <dbReference type="ARBA" id="ARBA00004651"/>
    </source>
</evidence>
<evidence type="ECO:0000256" key="2">
    <source>
        <dbReference type="ARBA" id="ARBA00022475"/>
    </source>
</evidence>
<keyword evidence="2" id="KW-1003">Cell membrane</keyword>
<feature type="transmembrane region" description="Helical" evidence="7">
    <location>
        <begin position="116"/>
        <end position="137"/>
    </location>
</feature>
<dbReference type="Pfam" id="PF02656">
    <property type="entry name" value="DUF202"/>
    <property type="match status" value="1"/>
</dbReference>
<feature type="region of interest" description="Disordered" evidence="6">
    <location>
        <begin position="33"/>
        <end position="58"/>
    </location>
</feature>
<comment type="subcellular location">
    <subcellularLocation>
        <location evidence="1">Cell membrane</location>
        <topology evidence="1">Multi-pass membrane protein</topology>
    </subcellularLocation>
</comment>
<keyword evidence="10" id="KW-1185">Reference proteome</keyword>
<dbReference type="GO" id="GO:0005886">
    <property type="term" value="C:plasma membrane"/>
    <property type="evidence" value="ECO:0007669"/>
    <property type="project" value="UniProtKB-SubCell"/>
</dbReference>
<name>A0A495A5B3_9MICC</name>
<proteinExistence type="predicted"/>
<evidence type="ECO:0000256" key="6">
    <source>
        <dbReference type="SAM" id="MobiDB-lite"/>
    </source>
</evidence>
<evidence type="ECO:0000256" key="4">
    <source>
        <dbReference type="ARBA" id="ARBA00022989"/>
    </source>
</evidence>
<evidence type="ECO:0000313" key="9">
    <source>
        <dbReference type="EMBL" id="RKQ34998.1"/>
    </source>
</evidence>
<reference evidence="9 10" key="1">
    <citation type="submission" date="2018-10" db="EMBL/GenBank/DDBJ databases">
        <title>Kocuria tytouropygialis sp. nov., isolated from the uropygial gland of an American barn owl (Tyto furcata).</title>
        <authorList>
            <person name="Braun M.S."/>
            <person name="Wang E."/>
            <person name="Zimmermann S."/>
            <person name="Wagner H."/>
            <person name="Wink M."/>
        </authorList>
    </citation>
    <scope>NUCLEOTIDE SEQUENCE [LARGE SCALE GENOMIC DNA]</scope>
    <source>
        <strain evidence="9 10">442</strain>
    </source>
</reference>
<dbReference type="PANTHER" id="PTHR34187">
    <property type="entry name" value="FGR18P"/>
    <property type="match status" value="1"/>
</dbReference>
<keyword evidence="3 7" id="KW-0812">Transmembrane</keyword>
<dbReference type="AlphaFoldDB" id="A0A495A5B3"/>
<accession>A0A495A5B3</accession>
<dbReference type="PANTHER" id="PTHR34187:SF2">
    <property type="entry name" value="DUF202 DOMAIN-CONTAINING PROTEIN"/>
    <property type="match status" value="1"/>
</dbReference>
<keyword evidence="5 7" id="KW-0472">Membrane</keyword>
<dbReference type="Proteomes" id="UP000249516">
    <property type="component" value="Unassembled WGS sequence"/>
</dbReference>
<evidence type="ECO:0000256" key="5">
    <source>
        <dbReference type="ARBA" id="ARBA00023136"/>
    </source>
</evidence>
<comment type="caution">
    <text evidence="9">The sequence shown here is derived from an EMBL/GenBank/DDBJ whole genome shotgun (WGS) entry which is preliminary data.</text>
</comment>
<dbReference type="InterPro" id="IPR003807">
    <property type="entry name" value="DUF202"/>
</dbReference>
<protein>
    <submittedName>
        <fullName evidence="9">DUF202 domain-containing protein</fullName>
    </submittedName>
</protein>
<feature type="transmembrane region" description="Helical" evidence="7">
    <location>
        <begin position="84"/>
        <end position="104"/>
    </location>
</feature>
<evidence type="ECO:0000313" key="10">
    <source>
        <dbReference type="Proteomes" id="UP000249516"/>
    </source>
</evidence>
<sequence>MCKCNHPLPGQDDEQGAPWIRFSAPLVRPAAPTIGGGPRIPTPRRIVSHPEDPGERRRDALSHRLLRGGTEPDPRFTLANERTFLAWIRTSLAFLAGGIAIEAFTGDLFDLPVRKFLVIVLLLLGMLLSAGAAVRWLNVERSMRHRAPLPLPLIAPLVAVGGAIASGVLVVVVLTR</sequence>
<feature type="compositionally biased region" description="Basic and acidic residues" evidence="6">
    <location>
        <begin position="48"/>
        <end position="58"/>
    </location>
</feature>
<dbReference type="InterPro" id="IPR052053">
    <property type="entry name" value="IM_YidH-like"/>
</dbReference>
<feature type="transmembrane region" description="Helical" evidence="7">
    <location>
        <begin position="149"/>
        <end position="174"/>
    </location>
</feature>
<evidence type="ECO:0000256" key="3">
    <source>
        <dbReference type="ARBA" id="ARBA00022692"/>
    </source>
</evidence>
<feature type="domain" description="DUF202" evidence="8">
    <location>
        <begin position="75"/>
        <end position="141"/>
    </location>
</feature>
<gene>
    <name evidence="9" type="ORF">C1C97_006885</name>
</gene>
<dbReference type="OrthoDB" id="582337at2"/>
<keyword evidence="4 7" id="KW-1133">Transmembrane helix</keyword>